<dbReference type="Pfam" id="PF00583">
    <property type="entry name" value="Acetyltransf_1"/>
    <property type="match status" value="1"/>
</dbReference>
<reference evidence="2 3" key="1">
    <citation type="submission" date="2020-08" db="EMBL/GenBank/DDBJ databases">
        <title>Genomic Encyclopedia of Type Strains, Phase IV (KMG-IV): sequencing the most valuable type-strain genomes for metagenomic binning, comparative biology and taxonomic classification.</title>
        <authorList>
            <person name="Goeker M."/>
        </authorList>
    </citation>
    <scope>NUCLEOTIDE SEQUENCE [LARGE SCALE GENOMIC DNA]</scope>
    <source>
        <strain evidence="2 3">DSM 105074</strain>
    </source>
</reference>
<keyword evidence="2" id="KW-0808">Transferase</keyword>
<proteinExistence type="predicted"/>
<dbReference type="PROSITE" id="PS51186">
    <property type="entry name" value="GNAT"/>
    <property type="match status" value="1"/>
</dbReference>
<keyword evidence="3" id="KW-1185">Reference proteome</keyword>
<dbReference type="CDD" id="cd04301">
    <property type="entry name" value="NAT_SF"/>
    <property type="match status" value="1"/>
</dbReference>
<organism evidence="2 3">
    <name type="scientific">Rhabdobacter roseus</name>
    <dbReference type="NCBI Taxonomy" id="1655419"/>
    <lineage>
        <taxon>Bacteria</taxon>
        <taxon>Pseudomonadati</taxon>
        <taxon>Bacteroidota</taxon>
        <taxon>Cytophagia</taxon>
        <taxon>Cytophagales</taxon>
        <taxon>Cytophagaceae</taxon>
        <taxon>Rhabdobacter</taxon>
    </lineage>
</organism>
<dbReference type="AlphaFoldDB" id="A0A840U551"/>
<evidence type="ECO:0000313" key="3">
    <source>
        <dbReference type="Proteomes" id="UP000557307"/>
    </source>
</evidence>
<sequence>MDIQAIRSSLEAILPFRALFLQETNVQIRYNACHERGWTDSYTLLLAQEVVGYGSVKGKEQLTDRDTVFEFYLMPAYRHLATAGFAALVQASGATFIECQSNDPLLSPLLYEFAQNVNAEVILFEDHLATHYSPPGVRFRPRREGERLFAHQTEPIGDYVLEWNRQVVATGGFLRHYNFPFADLFMEVVEEHRQKGWGTYLLQEVKKECYRAGRVPAARCAMHNKASRAALLKAGLKVAGYLLAGSVKTV</sequence>
<dbReference type="EMBL" id="JACHGF010000018">
    <property type="protein sequence ID" value="MBB5287448.1"/>
    <property type="molecule type" value="Genomic_DNA"/>
</dbReference>
<evidence type="ECO:0000259" key="1">
    <source>
        <dbReference type="PROSITE" id="PS51186"/>
    </source>
</evidence>
<feature type="domain" description="N-acetyltransferase" evidence="1">
    <location>
        <begin position="108"/>
        <end position="250"/>
    </location>
</feature>
<accession>A0A840U551</accession>
<gene>
    <name evidence="2" type="ORF">HNQ92_005611</name>
</gene>
<dbReference type="GO" id="GO:0016747">
    <property type="term" value="F:acyltransferase activity, transferring groups other than amino-acyl groups"/>
    <property type="evidence" value="ECO:0007669"/>
    <property type="project" value="InterPro"/>
</dbReference>
<dbReference type="InterPro" id="IPR016181">
    <property type="entry name" value="Acyl_CoA_acyltransferase"/>
</dbReference>
<dbReference type="RefSeq" id="WP_184179630.1">
    <property type="nucleotide sequence ID" value="NZ_JACHGF010000018.1"/>
</dbReference>
<comment type="caution">
    <text evidence="2">The sequence shown here is derived from an EMBL/GenBank/DDBJ whole genome shotgun (WGS) entry which is preliminary data.</text>
</comment>
<evidence type="ECO:0000313" key="2">
    <source>
        <dbReference type="EMBL" id="MBB5287448.1"/>
    </source>
</evidence>
<dbReference type="Gene3D" id="3.40.630.30">
    <property type="match status" value="1"/>
</dbReference>
<dbReference type="Proteomes" id="UP000557307">
    <property type="component" value="Unassembled WGS sequence"/>
</dbReference>
<protein>
    <submittedName>
        <fullName evidence="2">GNAT superfamily N-acetyltransferase</fullName>
    </submittedName>
</protein>
<dbReference type="InterPro" id="IPR000182">
    <property type="entry name" value="GNAT_dom"/>
</dbReference>
<dbReference type="SUPFAM" id="SSF55729">
    <property type="entry name" value="Acyl-CoA N-acyltransferases (Nat)"/>
    <property type="match status" value="1"/>
</dbReference>
<name>A0A840U551_9BACT</name>